<sequence>MGGGAVETVHHLVGIARFFHRFHEKVYGFAHAGFGGCESALVSRVRRDLSVIPDHKSTKDFIYVVSHFHGFL</sequence>
<gene>
    <name evidence="1" type="ORF">SDC9_119584</name>
</gene>
<comment type="caution">
    <text evidence="1">The sequence shown here is derived from an EMBL/GenBank/DDBJ whole genome shotgun (WGS) entry which is preliminary data.</text>
</comment>
<dbReference type="AlphaFoldDB" id="A0A645C5F9"/>
<dbReference type="EMBL" id="VSSQ01024848">
    <property type="protein sequence ID" value="MPM72608.1"/>
    <property type="molecule type" value="Genomic_DNA"/>
</dbReference>
<evidence type="ECO:0000313" key="1">
    <source>
        <dbReference type="EMBL" id="MPM72608.1"/>
    </source>
</evidence>
<organism evidence="1">
    <name type="scientific">bioreactor metagenome</name>
    <dbReference type="NCBI Taxonomy" id="1076179"/>
    <lineage>
        <taxon>unclassified sequences</taxon>
        <taxon>metagenomes</taxon>
        <taxon>ecological metagenomes</taxon>
    </lineage>
</organism>
<proteinExistence type="predicted"/>
<protein>
    <submittedName>
        <fullName evidence="1">Uncharacterized protein</fullName>
    </submittedName>
</protein>
<name>A0A645C5F9_9ZZZZ</name>
<accession>A0A645C5F9</accession>
<reference evidence="1" key="1">
    <citation type="submission" date="2019-08" db="EMBL/GenBank/DDBJ databases">
        <authorList>
            <person name="Kucharzyk K."/>
            <person name="Murdoch R.W."/>
            <person name="Higgins S."/>
            <person name="Loffler F."/>
        </authorList>
    </citation>
    <scope>NUCLEOTIDE SEQUENCE</scope>
</reference>